<evidence type="ECO:0000256" key="4">
    <source>
        <dbReference type="ARBA" id="ARBA00023136"/>
    </source>
</evidence>
<dbReference type="Pfam" id="PF04191">
    <property type="entry name" value="PEMT"/>
    <property type="match status" value="1"/>
</dbReference>
<evidence type="ECO:0000313" key="6">
    <source>
        <dbReference type="EMBL" id="GAI54761.1"/>
    </source>
</evidence>
<keyword evidence="3 5" id="KW-1133">Transmembrane helix</keyword>
<dbReference type="InterPro" id="IPR007318">
    <property type="entry name" value="Phopholipid_MeTrfase"/>
</dbReference>
<evidence type="ECO:0008006" key="7">
    <source>
        <dbReference type="Google" id="ProtNLM"/>
    </source>
</evidence>
<evidence type="ECO:0000256" key="5">
    <source>
        <dbReference type="SAM" id="Phobius"/>
    </source>
</evidence>
<dbReference type="EMBL" id="BARV01033867">
    <property type="protein sequence ID" value="GAI54761.1"/>
    <property type="molecule type" value="Genomic_DNA"/>
</dbReference>
<accession>X1QIW6</accession>
<organism evidence="6">
    <name type="scientific">marine sediment metagenome</name>
    <dbReference type="NCBI Taxonomy" id="412755"/>
    <lineage>
        <taxon>unclassified sequences</taxon>
        <taxon>metagenomes</taxon>
        <taxon>ecological metagenomes</taxon>
    </lineage>
</organism>
<keyword evidence="4 5" id="KW-0472">Membrane</keyword>
<dbReference type="AlphaFoldDB" id="X1QIW6"/>
<feature type="transmembrane region" description="Helical" evidence="5">
    <location>
        <begin position="16"/>
        <end position="49"/>
    </location>
</feature>
<dbReference type="GO" id="GO:0012505">
    <property type="term" value="C:endomembrane system"/>
    <property type="evidence" value="ECO:0007669"/>
    <property type="project" value="UniProtKB-SubCell"/>
</dbReference>
<gene>
    <name evidence="6" type="ORF">S06H3_53159</name>
</gene>
<dbReference type="Gene3D" id="1.20.120.1630">
    <property type="match status" value="1"/>
</dbReference>
<keyword evidence="2 5" id="KW-0812">Transmembrane</keyword>
<evidence type="ECO:0000256" key="3">
    <source>
        <dbReference type="ARBA" id="ARBA00022989"/>
    </source>
</evidence>
<sequence>MTTGLYSQARNPMVAGWIIMMFGVGALLDSFSLISIFTPLFLMLNILYLKTIEEKEMEKKFGKEYLKYKGSVPMFIPRFRRR</sequence>
<protein>
    <recommendedName>
        <fullName evidence="7">Steroid 5-alpha reductase C-terminal domain-containing protein</fullName>
    </recommendedName>
</protein>
<evidence type="ECO:0000256" key="2">
    <source>
        <dbReference type="ARBA" id="ARBA00022692"/>
    </source>
</evidence>
<proteinExistence type="predicted"/>
<reference evidence="6" key="1">
    <citation type="journal article" date="2014" name="Front. Microbiol.">
        <title>High frequency of phylogenetically diverse reductive dehalogenase-homologous genes in deep subseafloor sedimentary metagenomes.</title>
        <authorList>
            <person name="Kawai M."/>
            <person name="Futagami T."/>
            <person name="Toyoda A."/>
            <person name="Takaki Y."/>
            <person name="Nishi S."/>
            <person name="Hori S."/>
            <person name="Arai W."/>
            <person name="Tsubouchi T."/>
            <person name="Morono Y."/>
            <person name="Uchiyama I."/>
            <person name="Ito T."/>
            <person name="Fujiyama A."/>
            <person name="Inagaki F."/>
            <person name="Takami H."/>
        </authorList>
    </citation>
    <scope>NUCLEOTIDE SEQUENCE</scope>
    <source>
        <strain evidence="6">Expedition CK06-06</strain>
    </source>
</reference>
<evidence type="ECO:0000256" key="1">
    <source>
        <dbReference type="ARBA" id="ARBA00004127"/>
    </source>
</evidence>
<comment type="caution">
    <text evidence="6">The sequence shown here is derived from an EMBL/GenBank/DDBJ whole genome shotgun (WGS) entry which is preliminary data.</text>
</comment>
<comment type="subcellular location">
    <subcellularLocation>
        <location evidence="1">Endomembrane system</location>
        <topology evidence="1">Multi-pass membrane protein</topology>
    </subcellularLocation>
</comment>
<name>X1QIW6_9ZZZZ</name>